<dbReference type="RefSeq" id="YP_009812925.1">
    <property type="nucleotide sequence ID" value="NC_048072.1"/>
</dbReference>
<organism evidence="2 3">
    <name type="scientific">Streptomyces phage Darolandstone</name>
    <dbReference type="NCBI Taxonomy" id="2315716"/>
    <lineage>
        <taxon>Viruses</taxon>
        <taxon>Duplodnaviria</taxon>
        <taxon>Heunggongvirae</taxon>
        <taxon>Uroviricota</taxon>
        <taxon>Caudoviricetes</taxon>
        <taxon>Raleighvirus</taxon>
        <taxon>Raleighvirus darolandstone</taxon>
    </lineage>
</organism>
<sequence length="220" mass="24046">MTEQPIEPGEVEVEVADFDAFFAEQAEPEPKGHPLKLYGRTYTLPPTLPALFTLQLHRVQHSARPEDIRRLLGSMFGPDAVDHWTEAGMSDRHLGIVLLWATANVAEPGVVSMERAAQLYDEREDAKGKSGTAAGPGQGQAQGQGQAAEFWQAVLTNWGAVESDLAQTYGLSAEDIARLSTRAFLVRLSGLPSESRFAHAWRSTPRVVSDPDEIARLTGR</sequence>
<dbReference type="KEGG" id="vg:55003999"/>
<reference evidence="2 3" key="1">
    <citation type="submission" date="2018-08" db="EMBL/GenBank/DDBJ databases">
        <authorList>
            <person name="Amani N.Z."/>
            <person name="Ambroziak M.E."/>
            <person name="Biju A."/>
            <person name="Bushnell W."/>
            <person name="Calia C.N."/>
            <person name="Chen Y.J."/>
            <person name="Hill L.T."/>
            <person name="Karpinska S."/>
            <person name="Martinez K.C."/>
            <person name="Medwid J.R."/>
            <person name="Nguyen C."/>
            <person name="Oliver A."/>
            <person name="Pham J.P."/>
            <person name="Ramsey M.R."/>
            <person name="Ravi S."/>
            <person name="Sardina J.R."/>
            <person name="Senecal S.L."/>
            <person name="Sheen J."/>
            <person name="Shende N.V."/>
            <person name="Shi C.Y."/>
            <person name="Stuart L.C."/>
            <person name="Vu L."/>
            <person name="Wang L.Q."/>
            <person name="West L.J."/>
            <person name="Westgaard A.C."/>
            <person name="Liu R.B."/>
            <person name="Pierce E.C."/>
            <person name="Mohan S."/>
            <person name="Pogliano J."/>
            <person name="Delesalle V.A."/>
            <person name="Garlena R.A."/>
            <person name="Russell D.A."/>
            <person name="Pope W.H."/>
            <person name="Jacobs-Sera D."/>
            <person name="Hatfull G.F."/>
        </authorList>
    </citation>
    <scope>NUCLEOTIDE SEQUENCE [LARGE SCALE GENOMIC DNA]</scope>
</reference>
<dbReference type="Proteomes" id="UP000282247">
    <property type="component" value="Segment"/>
</dbReference>
<dbReference type="GeneID" id="55003999"/>
<gene>
    <name evidence="2" type="primary">15</name>
    <name evidence="2" type="ORF">SEA_DAROLANDSTONE_15</name>
</gene>
<keyword evidence="3" id="KW-1185">Reference proteome</keyword>
<evidence type="ECO:0000313" key="3">
    <source>
        <dbReference type="Proteomes" id="UP000282247"/>
    </source>
</evidence>
<name>A0A386KPR2_9CAUD</name>
<proteinExistence type="predicted"/>
<protein>
    <submittedName>
        <fullName evidence="2">Tail assembly chaperone</fullName>
    </submittedName>
</protein>
<feature type="region of interest" description="Disordered" evidence="1">
    <location>
        <begin position="122"/>
        <end position="145"/>
    </location>
</feature>
<accession>A0A386KPR2</accession>
<dbReference type="EMBL" id="MH825699">
    <property type="protein sequence ID" value="AYD86247.1"/>
    <property type="molecule type" value="Genomic_DNA"/>
</dbReference>
<evidence type="ECO:0000313" key="2">
    <source>
        <dbReference type="EMBL" id="AYD86247.1"/>
    </source>
</evidence>
<evidence type="ECO:0000256" key="1">
    <source>
        <dbReference type="SAM" id="MobiDB-lite"/>
    </source>
</evidence>